<sequence>MYSDLGPELLVESDGGVRMVTLNRPEALNSANKALHGALIAVWGRIAKDPDARSVVLTGAGRAFSAGGDMHHLQSLQTDPVKRRGEIDGARELITAMVDFPLPVVAAVNGPAVGLGCNLAVCSDIVLIGSSAFLADPHVGIGLTAADGGAPTWPLLMGMLRAKEYLYTSARIPAETAVSLGLANRLVDDADLQTEALALAKQLAAQPPQAIQSTKRALNLHIKRAIAGVLDYALTEEYVSFDQPEHQAIVNKFVERSNNAAPAASRS</sequence>
<dbReference type="SUPFAM" id="SSF52096">
    <property type="entry name" value="ClpP/crotonase"/>
    <property type="match status" value="1"/>
</dbReference>
<comment type="caution">
    <text evidence="1">The sequence shown here is derived from an EMBL/GenBank/DDBJ whole genome shotgun (WGS) entry which is preliminary data.</text>
</comment>
<dbReference type="EMBL" id="QJSP01000007">
    <property type="protein sequence ID" value="PYE16936.1"/>
    <property type="molecule type" value="Genomic_DNA"/>
</dbReference>
<dbReference type="AlphaFoldDB" id="A0A318RMI5"/>
<dbReference type="CDD" id="cd06558">
    <property type="entry name" value="crotonase-like"/>
    <property type="match status" value="1"/>
</dbReference>
<dbReference type="InterPro" id="IPR029045">
    <property type="entry name" value="ClpP/crotonase-like_dom_sf"/>
</dbReference>
<dbReference type="InterPro" id="IPR001753">
    <property type="entry name" value="Enoyl-CoA_hydra/iso"/>
</dbReference>
<keyword evidence="2" id="KW-1185">Reference proteome</keyword>
<protein>
    <submittedName>
        <fullName evidence="1">Enoyl-CoA hydratase</fullName>
    </submittedName>
</protein>
<dbReference type="PANTHER" id="PTHR43459">
    <property type="entry name" value="ENOYL-COA HYDRATASE"/>
    <property type="match status" value="1"/>
</dbReference>
<dbReference type="Pfam" id="PF00378">
    <property type="entry name" value="ECH_1"/>
    <property type="match status" value="1"/>
</dbReference>
<proteinExistence type="predicted"/>
<organism evidence="1 2">
    <name type="scientific">Williamsia limnetica</name>
    <dbReference type="NCBI Taxonomy" id="882452"/>
    <lineage>
        <taxon>Bacteria</taxon>
        <taxon>Bacillati</taxon>
        <taxon>Actinomycetota</taxon>
        <taxon>Actinomycetes</taxon>
        <taxon>Mycobacteriales</taxon>
        <taxon>Nocardiaceae</taxon>
        <taxon>Williamsia</taxon>
    </lineage>
</organism>
<dbReference type="Gene3D" id="3.90.226.10">
    <property type="entry name" value="2-enoyl-CoA Hydratase, Chain A, domain 1"/>
    <property type="match status" value="1"/>
</dbReference>
<dbReference type="RefSeq" id="WP_110470029.1">
    <property type="nucleotide sequence ID" value="NZ_QJSP01000007.1"/>
</dbReference>
<dbReference type="GO" id="GO:0003824">
    <property type="term" value="F:catalytic activity"/>
    <property type="evidence" value="ECO:0007669"/>
    <property type="project" value="UniProtKB-ARBA"/>
</dbReference>
<dbReference type="OrthoDB" id="4699757at2"/>
<evidence type="ECO:0000313" key="2">
    <source>
        <dbReference type="Proteomes" id="UP000247591"/>
    </source>
</evidence>
<accession>A0A318RMI5</accession>
<dbReference type="PANTHER" id="PTHR43459:SF3">
    <property type="entry name" value="ENOYL-COA HYDRATASE ECHA15 (ENOYL HYDRASE) (UNSATURATED ACYL-COA HYDRATASE) (CROTONASE)-RELATED"/>
    <property type="match status" value="1"/>
</dbReference>
<dbReference type="Proteomes" id="UP000247591">
    <property type="component" value="Unassembled WGS sequence"/>
</dbReference>
<name>A0A318RMI5_WILLI</name>
<gene>
    <name evidence="1" type="ORF">DFR67_107181</name>
</gene>
<reference evidence="1 2" key="1">
    <citation type="submission" date="2018-06" db="EMBL/GenBank/DDBJ databases">
        <title>Genomic Encyclopedia of Type Strains, Phase IV (KMG-IV): sequencing the most valuable type-strain genomes for metagenomic binning, comparative biology and taxonomic classification.</title>
        <authorList>
            <person name="Goeker M."/>
        </authorList>
    </citation>
    <scope>NUCLEOTIDE SEQUENCE [LARGE SCALE GENOMIC DNA]</scope>
    <source>
        <strain evidence="1 2">DSM 45521</strain>
    </source>
</reference>
<evidence type="ECO:0000313" key="1">
    <source>
        <dbReference type="EMBL" id="PYE16936.1"/>
    </source>
</evidence>